<evidence type="ECO:0000256" key="1">
    <source>
        <dbReference type="SAM" id="Phobius"/>
    </source>
</evidence>
<evidence type="ECO:0000313" key="2">
    <source>
        <dbReference type="EMBL" id="QDX27628.1"/>
    </source>
</evidence>
<feature type="transmembrane region" description="Helical" evidence="1">
    <location>
        <begin position="288"/>
        <end position="314"/>
    </location>
</feature>
<keyword evidence="1" id="KW-1133">Transmembrane helix</keyword>
<dbReference type="KEGG" id="ssua:FPZ54_17520"/>
<accession>A0A518RJK0</accession>
<feature type="transmembrane region" description="Helical" evidence="1">
    <location>
        <begin position="103"/>
        <end position="122"/>
    </location>
</feature>
<evidence type="ECO:0000313" key="3">
    <source>
        <dbReference type="Proteomes" id="UP000318055"/>
    </source>
</evidence>
<keyword evidence="1" id="KW-0812">Transmembrane</keyword>
<feature type="transmembrane region" description="Helical" evidence="1">
    <location>
        <begin position="206"/>
        <end position="227"/>
    </location>
</feature>
<feature type="transmembrane region" description="Helical" evidence="1">
    <location>
        <begin position="351"/>
        <end position="373"/>
    </location>
</feature>
<dbReference type="Proteomes" id="UP000318055">
    <property type="component" value="Chromosome"/>
</dbReference>
<gene>
    <name evidence="2" type="ORF">FPZ54_17520</name>
</gene>
<feature type="transmembrane region" description="Helical" evidence="1">
    <location>
        <begin position="175"/>
        <end position="194"/>
    </location>
</feature>
<feature type="transmembrane region" description="Helical" evidence="1">
    <location>
        <begin position="142"/>
        <end position="163"/>
    </location>
</feature>
<reference evidence="2 3" key="1">
    <citation type="submission" date="2019-07" db="EMBL/GenBank/DDBJ databases">
        <title>Sphingomonas alkalisoli sp. nov., isolated from rhizosphere soil of Suaedae salsa.</title>
        <authorList>
            <person name="Zhang H."/>
            <person name="Xu L."/>
            <person name="Zhang J.-X."/>
            <person name="Sun J.-Q."/>
        </authorList>
    </citation>
    <scope>NUCLEOTIDE SEQUENCE [LARGE SCALE GENOMIC DNA]</scope>
    <source>
        <strain evidence="2 3">XS-10</strain>
    </source>
</reference>
<proteinExistence type="predicted"/>
<dbReference type="AlphaFoldDB" id="A0A518RJK0"/>
<keyword evidence="3" id="KW-1185">Reference proteome</keyword>
<keyword evidence="1" id="KW-0472">Membrane</keyword>
<dbReference type="EMBL" id="CP042239">
    <property type="protein sequence ID" value="QDX27628.1"/>
    <property type="molecule type" value="Genomic_DNA"/>
</dbReference>
<protein>
    <submittedName>
        <fullName evidence="2">Uncharacterized protein</fullName>
    </submittedName>
</protein>
<sequence length="409" mass="41836">MSGTIVIPAAALAVAIAITAALMLSKFGRSDQWIATVTPLASIIGSGFLVCGPLLAREFGLYATPAMAVLLLLAYAIGGVVRFNIAHAEPHLAQAGGSDTAHWLARVGQVVLAIAYAVSVAYYLKLLAMFALKAAGSHSELIANVIVTAILGVLALLALSGGLRRVEHVAHASVSIKLGLIGGLLAALAIGWTWHGESAGSAPVPVAHLDFQSLLLLLGLLITVQGFETSRYMGEEYDAPTRIRTMRHAQLIAAGIYIVFLVLLTPWLGDAAHSKGVAGVLDVMTGIAAPLASLVLAAAVASQLSAAVADAIGSTGIAIELSGKRLGVPAGFMIAAGLSVAVTWFTNSVMVIALASRAFAAYYAIQCGIAIVVARTDEKAGWIRMAGFGALALICVAALLFGAPAEGEG</sequence>
<feature type="transmembrane region" description="Helical" evidence="1">
    <location>
        <begin position="326"/>
        <end position="345"/>
    </location>
</feature>
<dbReference type="OrthoDB" id="271600at2"/>
<feature type="transmembrane region" description="Helical" evidence="1">
    <location>
        <begin position="385"/>
        <end position="403"/>
    </location>
</feature>
<feature type="transmembrane region" description="Helical" evidence="1">
    <location>
        <begin position="33"/>
        <end position="56"/>
    </location>
</feature>
<name>A0A518RJK0_9SPHN</name>
<organism evidence="2 3">
    <name type="scientific">Sphingomonas suaedae</name>
    <dbReference type="NCBI Taxonomy" id="2599297"/>
    <lineage>
        <taxon>Bacteria</taxon>
        <taxon>Pseudomonadati</taxon>
        <taxon>Pseudomonadota</taxon>
        <taxon>Alphaproteobacteria</taxon>
        <taxon>Sphingomonadales</taxon>
        <taxon>Sphingomonadaceae</taxon>
        <taxon>Sphingomonas</taxon>
    </lineage>
</organism>
<dbReference type="RefSeq" id="WP_145849103.1">
    <property type="nucleotide sequence ID" value="NZ_CP042239.1"/>
</dbReference>
<feature type="transmembrane region" description="Helical" evidence="1">
    <location>
        <begin position="62"/>
        <end position="83"/>
    </location>
</feature>
<feature type="transmembrane region" description="Helical" evidence="1">
    <location>
        <begin position="6"/>
        <end position="24"/>
    </location>
</feature>
<feature type="transmembrane region" description="Helical" evidence="1">
    <location>
        <begin position="248"/>
        <end position="268"/>
    </location>
</feature>
<dbReference type="Gene3D" id="1.20.1740.10">
    <property type="entry name" value="Amino acid/polyamine transporter I"/>
    <property type="match status" value="1"/>
</dbReference>